<feature type="transmembrane region" description="Helical" evidence="7">
    <location>
        <begin position="415"/>
        <end position="433"/>
    </location>
</feature>
<accession>A0A9W4XT04</accession>
<dbReference type="InterPro" id="IPR036259">
    <property type="entry name" value="MFS_trans_sf"/>
</dbReference>
<dbReference type="GO" id="GO:0022857">
    <property type="term" value="F:transmembrane transporter activity"/>
    <property type="evidence" value="ECO:0007669"/>
    <property type="project" value="InterPro"/>
</dbReference>
<feature type="transmembrane region" description="Helical" evidence="7">
    <location>
        <begin position="356"/>
        <end position="375"/>
    </location>
</feature>
<name>A0A9W4XT04_9PLEO</name>
<dbReference type="Gene3D" id="1.20.1250.20">
    <property type="entry name" value="MFS general substrate transporter like domains"/>
    <property type="match status" value="1"/>
</dbReference>
<evidence type="ECO:0000256" key="7">
    <source>
        <dbReference type="SAM" id="Phobius"/>
    </source>
</evidence>
<dbReference type="Gene3D" id="1.20.1720.10">
    <property type="entry name" value="Multidrug resistance protein D"/>
    <property type="match status" value="1"/>
</dbReference>
<dbReference type="PANTHER" id="PTHR23501">
    <property type="entry name" value="MAJOR FACILITATOR SUPERFAMILY"/>
    <property type="match status" value="1"/>
</dbReference>
<evidence type="ECO:0000256" key="4">
    <source>
        <dbReference type="ARBA" id="ARBA00022989"/>
    </source>
</evidence>
<keyword evidence="2" id="KW-0813">Transport</keyword>
<gene>
    <name evidence="9" type="ORF">PDIGIT_LOCUS4764</name>
</gene>
<protein>
    <recommendedName>
        <fullName evidence="8">Major facilitator superfamily (MFS) profile domain-containing protein</fullName>
    </recommendedName>
</protein>
<keyword evidence="10" id="KW-1185">Reference proteome</keyword>
<reference evidence="9" key="1">
    <citation type="submission" date="2023-01" db="EMBL/GenBank/DDBJ databases">
        <authorList>
            <person name="Van Ghelder C."/>
            <person name="Rancurel C."/>
        </authorList>
    </citation>
    <scope>NUCLEOTIDE SEQUENCE</scope>
    <source>
        <strain evidence="9">CNCM I-4278</strain>
    </source>
</reference>
<dbReference type="SUPFAM" id="SSF103473">
    <property type="entry name" value="MFS general substrate transporter"/>
    <property type="match status" value="2"/>
</dbReference>
<feature type="transmembrane region" description="Helical" evidence="7">
    <location>
        <begin position="65"/>
        <end position="85"/>
    </location>
</feature>
<evidence type="ECO:0000256" key="1">
    <source>
        <dbReference type="ARBA" id="ARBA00004141"/>
    </source>
</evidence>
<feature type="domain" description="Major facilitator superfamily (MFS) profile" evidence="8">
    <location>
        <begin position="31"/>
        <end position="496"/>
    </location>
</feature>
<dbReference type="AlphaFoldDB" id="A0A9W4XT04"/>
<dbReference type="PANTHER" id="PTHR23501:SF187">
    <property type="entry name" value="MAJOR FACILITATOR SUPERFAMILY (MFS) PROFILE DOMAIN-CONTAINING PROTEIN"/>
    <property type="match status" value="1"/>
</dbReference>
<organism evidence="9 10">
    <name type="scientific">Periconia digitata</name>
    <dbReference type="NCBI Taxonomy" id="1303443"/>
    <lineage>
        <taxon>Eukaryota</taxon>
        <taxon>Fungi</taxon>
        <taxon>Dikarya</taxon>
        <taxon>Ascomycota</taxon>
        <taxon>Pezizomycotina</taxon>
        <taxon>Dothideomycetes</taxon>
        <taxon>Pleosporomycetidae</taxon>
        <taxon>Pleosporales</taxon>
        <taxon>Massarineae</taxon>
        <taxon>Periconiaceae</taxon>
        <taxon>Periconia</taxon>
    </lineage>
</organism>
<feature type="transmembrane region" description="Helical" evidence="7">
    <location>
        <begin position="331"/>
        <end position="349"/>
    </location>
</feature>
<feature type="transmembrane region" description="Helical" evidence="7">
    <location>
        <begin position="28"/>
        <end position="53"/>
    </location>
</feature>
<evidence type="ECO:0000313" key="9">
    <source>
        <dbReference type="EMBL" id="CAI6331736.1"/>
    </source>
</evidence>
<feature type="transmembrane region" description="Helical" evidence="7">
    <location>
        <begin position="290"/>
        <end position="311"/>
    </location>
</feature>
<evidence type="ECO:0000256" key="6">
    <source>
        <dbReference type="ARBA" id="ARBA00023180"/>
    </source>
</evidence>
<feature type="transmembrane region" description="Helical" evidence="7">
    <location>
        <begin position="183"/>
        <end position="203"/>
    </location>
</feature>
<dbReference type="Pfam" id="PF07690">
    <property type="entry name" value="MFS_1"/>
    <property type="match status" value="1"/>
</dbReference>
<dbReference type="PRINTS" id="PR01036">
    <property type="entry name" value="TCRTETB"/>
</dbReference>
<feature type="transmembrane region" description="Helical" evidence="7">
    <location>
        <begin position="252"/>
        <end position="269"/>
    </location>
</feature>
<evidence type="ECO:0000259" key="8">
    <source>
        <dbReference type="PROSITE" id="PS50850"/>
    </source>
</evidence>
<feature type="transmembrane region" description="Helical" evidence="7">
    <location>
        <begin position="381"/>
        <end position="403"/>
    </location>
</feature>
<comment type="caution">
    <text evidence="9">The sequence shown here is derived from an EMBL/GenBank/DDBJ whole genome shotgun (WGS) entry which is preliminary data.</text>
</comment>
<feature type="transmembrane region" description="Helical" evidence="7">
    <location>
        <begin position="121"/>
        <end position="142"/>
    </location>
</feature>
<feature type="transmembrane region" description="Helical" evidence="7">
    <location>
        <begin position="496"/>
        <end position="514"/>
    </location>
</feature>
<dbReference type="Proteomes" id="UP001152607">
    <property type="component" value="Unassembled WGS sequence"/>
</dbReference>
<evidence type="ECO:0000256" key="5">
    <source>
        <dbReference type="ARBA" id="ARBA00023136"/>
    </source>
</evidence>
<feature type="transmembrane region" description="Helical" evidence="7">
    <location>
        <begin position="97"/>
        <end position="115"/>
    </location>
</feature>
<evidence type="ECO:0000313" key="10">
    <source>
        <dbReference type="Proteomes" id="UP001152607"/>
    </source>
</evidence>
<feature type="transmembrane region" description="Helical" evidence="7">
    <location>
        <begin position="154"/>
        <end position="177"/>
    </location>
</feature>
<dbReference type="InterPro" id="IPR011701">
    <property type="entry name" value="MFS"/>
</dbReference>
<evidence type="ECO:0000256" key="2">
    <source>
        <dbReference type="ARBA" id="ARBA00022448"/>
    </source>
</evidence>
<keyword evidence="6" id="KW-0325">Glycoprotein</keyword>
<keyword evidence="3 7" id="KW-0812">Transmembrane</keyword>
<dbReference type="PROSITE" id="PS50850">
    <property type="entry name" value="MFS"/>
    <property type="match status" value="1"/>
</dbReference>
<keyword evidence="4 7" id="KW-1133">Transmembrane helix</keyword>
<feature type="transmembrane region" description="Helical" evidence="7">
    <location>
        <begin position="224"/>
        <end position="246"/>
    </location>
</feature>
<comment type="subcellular location">
    <subcellularLocation>
        <location evidence="1">Membrane</location>
        <topology evidence="1">Multi-pass membrane protein</topology>
    </subcellularLocation>
</comment>
<dbReference type="OrthoDB" id="10021397at2759"/>
<evidence type="ECO:0000256" key="3">
    <source>
        <dbReference type="ARBA" id="ARBA00022692"/>
    </source>
</evidence>
<proteinExistence type="predicted"/>
<keyword evidence="5 7" id="KW-0472">Membrane</keyword>
<dbReference type="EMBL" id="CAOQHR010000003">
    <property type="protein sequence ID" value="CAI6331736.1"/>
    <property type="molecule type" value="Genomic_DNA"/>
</dbReference>
<dbReference type="InterPro" id="IPR020846">
    <property type="entry name" value="MFS_dom"/>
</dbReference>
<dbReference type="GO" id="GO:0005886">
    <property type="term" value="C:plasma membrane"/>
    <property type="evidence" value="ECO:0007669"/>
    <property type="project" value="TreeGrafter"/>
</dbReference>
<sequence>MESTVIDETKREGKISSPDSTLNKDWRFWLVIFSMCLIGFLVALDGSIIGIALPRISNELQLEEQYVWVVNSFWIAQTVFQPLVAQCSNIFGRRTPMILSVAIVAIGSVVAGACSSKDMLIVGRTIQGLGSAGTMLLMEVIVCDIVPLRERGKYLSITLSCCAVGAISGPPIGGAIAEKSWRWIFYMNVPISGVVLAVMIPFMRLKHTPQPWTRALSQIDWIGNIIFVMALTSLLIGLVFGGAVFSWGSWRVVVPIVLGVAGWVAFHIWETSKICKVPVIPRRIVGNRTSLACLVLVFMSSVLTTWINFQWQLYWQAVRGASPLRSGVNSIVYQAFSIPSAAVAGQILSRLGVYRPIHFVSFSILTLGSGLNTILTTTTPTAVWAVLVALNGIGIGIILPTVLPAILSSLAESDVAAASGVYSFARSFGFLWGSTIPTVIFNTSFDRFIGLIHDPPIRDTLRNGRAYQYASGSFLSTLPQPVKAEVIDVFLKSIRVGWQVAIAFAALGLVFVCLERHYPMRKSLESDYGIENEGENKIGGKEGQSGA</sequence>